<dbReference type="GeneID" id="41978633"/>
<feature type="domain" description="Xylose isomerase-like TIM barrel" evidence="1">
    <location>
        <begin position="26"/>
        <end position="328"/>
    </location>
</feature>
<name>A0A507BHW0_9PEZI</name>
<dbReference type="InterPro" id="IPR013022">
    <property type="entry name" value="Xyl_isomerase-like_TIM-brl"/>
</dbReference>
<organism evidence="2 3">
    <name type="scientific">Thyridium curvatum</name>
    <dbReference type="NCBI Taxonomy" id="1093900"/>
    <lineage>
        <taxon>Eukaryota</taxon>
        <taxon>Fungi</taxon>
        <taxon>Dikarya</taxon>
        <taxon>Ascomycota</taxon>
        <taxon>Pezizomycotina</taxon>
        <taxon>Sordariomycetes</taxon>
        <taxon>Sordariomycetidae</taxon>
        <taxon>Thyridiales</taxon>
        <taxon>Thyridiaceae</taxon>
        <taxon>Thyridium</taxon>
    </lineage>
</organism>
<dbReference type="AlphaFoldDB" id="A0A507BHW0"/>
<dbReference type="InterPro" id="IPR036237">
    <property type="entry name" value="Xyl_isomerase-like_sf"/>
</dbReference>
<dbReference type="SUPFAM" id="SSF51658">
    <property type="entry name" value="Xylose isomerase-like"/>
    <property type="match status" value="1"/>
</dbReference>
<comment type="caution">
    <text evidence="2">The sequence shown here is derived from an EMBL/GenBank/DDBJ whole genome shotgun (WGS) entry which is preliminary data.</text>
</comment>
<dbReference type="Proteomes" id="UP000319257">
    <property type="component" value="Unassembled WGS sequence"/>
</dbReference>
<dbReference type="Gene3D" id="3.20.20.150">
    <property type="entry name" value="Divalent-metal-dependent TIM barrel enzymes"/>
    <property type="match status" value="1"/>
</dbReference>
<dbReference type="InterPro" id="IPR050312">
    <property type="entry name" value="IolE/XylAMocC-like"/>
</dbReference>
<dbReference type="EMBL" id="SKBQ01000100">
    <property type="protein sequence ID" value="TPX19113.1"/>
    <property type="molecule type" value="Genomic_DNA"/>
</dbReference>
<evidence type="ECO:0000259" key="1">
    <source>
        <dbReference type="Pfam" id="PF01261"/>
    </source>
</evidence>
<proteinExistence type="predicted"/>
<protein>
    <recommendedName>
        <fullName evidence="1">Xylose isomerase-like TIM barrel domain-containing protein</fullName>
    </recommendedName>
</protein>
<dbReference type="PANTHER" id="PTHR12110">
    <property type="entry name" value="HYDROXYPYRUVATE ISOMERASE"/>
    <property type="match status" value="1"/>
</dbReference>
<dbReference type="OrthoDB" id="5360893at2759"/>
<evidence type="ECO:0000313" key="2">
    <source>
        <dbReference type="EMBL" id="TPX19113.1"/>
    </source>
</evidence>
<dbReference type="RefSeq" id="XP_031000824.1">
    <property type="nucleotide sequence ID" value="XM_031133888.1"/>
</dbReference>
<dbReference type="Pfam" id="PF01261">
    <property type="entry name" value="AP_endonuc_2"/>
    <property type="match status" value="1"/>
</dbReference>
<keyword evidence="3" id="KW-1185">Reference proteome</keyword>
<evidence type="ECO:0000313" key="3">
    <source>
        <dbReference type="Proteomes" id="UP000319257"/>
    </source>
</evidence>
<accession>A0A507BHW0</accession>
<dbReference type="InParanoid" id="A0A507BHW0"/>
<dbReference type="STRING" id="1093900.A0A507BHW0"/>
<sequence length="357" mass="40458">MPCKLAISSMSLGRCFAGHSFENKLDMAQKYGYQGIELFYEDLVDIAQKKCNEPFSSDGPSEGSQMAAAREVQRICQSRGLEIVCLQPFMHYEGLVNREQHGRMLRKFELFIRLAHILETDIIQVPSNFLPASQVTTDLDLIVSDLQHAADIGLRASPPIRLVYESLCWGTRVDTWEKCWDVVRRVDRPNFGICLDSFNIAGRIYADPTLPTGRTPDADAAVEKSMARLVKTVDVSKVFYVQIVDAEQLQEPLVAGHKLYDADQPARMSWSRSCRLFYGEEDRGAYLPVKKVADTIFHGLKFQGWVSLELFNRRMSEEGSEIPEELARRGAVSWKKLVQDMKLQTRTSEPVRISASL</sequence>
<dbReference type="PANTHER" id="PTHR12110:SF21">
    <property type="entry name" value="XYLOSE ISOMERASE-LIKE TIM BARREL DOMAIN-CONTAINING PROTEIN"/>
    <property type="match status" value="1"/>
</dbReference>
<reference evidence="2 3" key="1">
    <citation type="submission" date="2019-06" db="EMBL/GenBank/DDBJ databases">
        <title>Draft genome sequence of the filamentous fungus Phialemoniopsis curvata isolated from diesel fuel.</title>
        <authorList>
            <person name="Varaljay V.A."/>
            <person name="Lyon W.J."/>
            <person name="Crouch A.L."/>
            <person name="Drake C.E."/>
            <person name="Hollomon J.M."/>
            <person name="Nadeau L.J."/>
            <person name="Nunn H.S."/>
            <person name="Stevenson B.S."/>
            <person name="Bojanowski C.L."/>
            <person name="Crookes-Goodson W.J."/>
        </authorList>
    </citation>
    <scope>NUCLEOTIDE SEQUENCE [LARGE SCALE GENOMIC DNA]</scope>
    <source>
        <strain evidence="2 3">D216</strain>
    </source>
</reference>
<gene>
    <name evidence="2" type="ORF">E0L32_011186</name>
</gene>